<dbReference type="PANTHER" id="PTHR37318">
    <property type="entry name" value="BSL7504 PROTEIN"/>
    <property type="match status" value="1"/>
</dbReference>
<dbReference type="InterPro" id="IPR011991">
    <property type="entry name" value="ArsR-like_HTH"/>
</dbReference>
<gene>
    <name evidence="2" type="ORF">ENV41_00185</name>
</gene>
<feature type="domain" description="HTH arsR-type" evidence="1">
    <location>
        <begin position="4"/>
        <end position="82"/>
    </location>
</feature>
<proteinExistence type="predicted"/>
<dbReference type="CDD" id="cd00090">
    <property type="entry name" value="HTH_ARSR"/>
    <property type="match status" value="1"/>
</dbReference>
<dbReference type="AlphaFoldDB" id="A0A7V3J8W9"/>
<dbReference type="InterPro" id="IPR001845">
    <property type="entry name" value="HTH_ArsR_DNA-bd_dom"/>
</dbReference>
<sequence>MNPVIHEPVRLRAMLALAKYKELSFKELLELVSTTEGNLSRHLSKLEEAGYVEIKKFFEGKKPKTLIKITEVGRRALEEYVEELERILKGYQEKNKGS</sequence>
<comment type="caution">
    <text evidence="2">The sequence shown here is derived from an EMBL/GenBank/DDBJ whole genome shotgun (WGS) entry which is preliminary data.</text>
</comment>
<dbReference type="GO" id="GO:0003700">
    <property type="term" value="F:DNA-binding transcription factor activity"/>
    <property type="evidence" value="ECO:0007669"/>
    <property type="project" value="InterPro"/>
</dbReference>
<dbReference type="Pfam" id="PF13601">
    <property type="entry name" value="HTH_34"/>
    <property type="match status" value="1"/>
</dbReference>
<name>A0A7V3J8W9_UNCC3</name>
<dbReference type="PANTHER" id="PTHR37318:SF1">
    <property type="entry name" value="BSL7504 PROTEIN"/>
    <property type="match status" value="1"/>
</dbReference>
<accession>A0A7V3J8W9</accession>
<dbReference type="EMBL" id="DTGG01000009">
    <property type="protein sequence ID" value="HFZ08537.1"/>
    <property type="molecule type" value="Genomic_DNA"/>
</dbReference>
<protein>
    <submittedName>
        <fullName evidence="2">ArsR family transcriptional regulator</fullName>
    </submittedName>
</protein>
<evidence type="ECO:0000259" key="1">
    <source>
        <dbReference type="SMART" id="SM00418"/>
    </source>
</evidence>
<evidence type="ECO:0000313" key="2">
    <source>
        <dbReference type="EMBL" id="HFZ08537.1"/>
    </source>
</evidence>
<organism evidence="2">
    <name type="scientific">candidate division CPR3 bacterium</name>
    <dbReference type="NCBI Taxonomy" id="2268181"/>
    <lineage>
        <taxon>Bacteria</taxon>
        <taxon>Bacteria division CPR3</taxon>
    </lineage>
</organism>
<dbReference type="InterPro" id="IPR036388">
    <property type="entry name" value="WH-like_DNA-bd_sf"/>
</dbReference>
<dbReference type="SMART" id="SM00418">
    <property type="entry name" value="HTH_ARSR"/>
    <property type="match status" value="1"/>
</dbReference>
<dbReference type="Gene3D" id="1.10.10.10">
    <property type="entry name" value="Winged helix-like DNA-binding domain superfamily/Winged helix DNA-binding domain"/>
    <property type="match status" value="1"/>
</dbReference>
<dbReference type="SUPFAM" id="SSF46785">
    <property type="entry name" value="Winged helix' DNA-binding domain"/>
    <property type="match status" value="1"/>
</dbReference>
<dbReference type="InterPro" id="IPR027395">
    <property type="entry name" value="WH_DNA-bd_dom"/>
</dbReference>
<reference evidence="2" key="1">
    <citation type="journal article" date="2020" name="mSystems">
        <title>Genome- and Community-Level Interaction Insights into Carbon Utilization and Element Cycling Functions of Hydrothermarchaeota in Hydrothermal Sediment.</title>
        <authorList>
            <person name="Zhou Z."/>
            <person name="Liu Y."/>
            <person name="Xu W."/>
            <person name="Pan J."/>
            <person name="Luo Z.H."/>
            <person name="Li M."/>
        </authorList>
    </citation>
    <scope>NUCLEOTIDE SEQUENCE [LARGE SCALE GENOMIC DNA]</scope>
    <source>
        <strain evidence="2">SpSt-757</strain>
    </source>
</reference>
<dbReference type="InterPro" id="IPR036390">
    <property type="entry name" value="WH_DNA-bd_sf"/>
</dbReference>